<dbReference type="Gramene" id="KZM85117">
    <property type="protein sequence ID" value="KZM85117"/>
    <property type="gene ID" value="DCAR_027461"/>
</dbReference>
<protein>
    <submittedName>
        <fullName evidence="2">Uncharacterized protein</fullName>
    </submittedName>
</protein>
<comment type="caution">
    <text evidence="2">The sequence shown here is derived from an EMBL/GenBank/DDBJ whole genome shotgun (WGS) entry which is preliminary data.</text>
</comment>
<feature type="compositionally biased region" description="Polar residues" evidence="1">
    <location>
        <begin position="381"/>
        <end position="397"/>
    </location>
</feature>
<accession>A0A175YP26</accession>
<feature type="region of interest" description="Disordered" evidence="1">
    <location>
        <begin position="289"/>
        <end position="366"/>
    </location>
</feature>
<dbReference type="EMBL" id="LNRQ01000008">
    <property type="protein sequence ID" value="KZM85117.1"/>
    <property type="molecule type" value="Genomic_DNA"/>
</dbReference>
<gene>
    <name evidence="2" type="ORF">DCAR_027461</name>
</gene>
<feature type="region of interest" description="Disordered" evidence="1">
    <location>
        <begin position="381"/>
        <end position="426"/>
    </location>
</feature>
<proteinExistence type="predicted"/>
<feature type="compositionally biased region" description="Basic and acidic residues" evidence="1">
    <location>
        <begin position="1183"/>
        <end position="1199"/>
    </location>
</feature>
<organism evidence="2">
    <name type="scientific">Daucus carota subsp. sativus</name>
    <name type="common">Carrot</name>
    <dbReference type="NCBI Taxonomy" id="79200"/>
    <lineage>
        <taxon>Eukaryota</taxon>
        <taxon>Viridiplantae</taxon>
        <taxon>Streptophyta</taxon>
        <taxon>Embryophyta</taxon>
        <taxon>Tracheophyta</taxon>
        <taxon>Spermatophyta</taxon>
        <taxon>Magnoliopsida</taxon>
        <taxon>eudicotyledons</taxon>
        <taxon>Gunneridae</taxon>
        <taxon>Pentapetalae</taxon>
        <taxon>asterids</taxon>
        <taxon>campanulids</taxon>
        <taxon>Apiales</taxon>
        <taxon>Apiaceae</taxon>
        <taxon>Apioideae</taxon>
        <taxon>Scandiceae</taxon>
        <taxon>Daucinae</taxon>
        <taxon>Daucus</taxon>
        <taxon>Daucus sect. Daucus</taxon>
    </lineage>
</organism>
<sequence>MAPMKKYTAPSGFIYEKNNFASFVDTKAVEEKEYHRMMEFIKSSQLSYAMTEAPIIYHEIVEEMWTSAEFNSENETLTFSIKNETHSVNADIMKACFKIPEDTVLSLPSDVQLVNLLYAMNYVLPTDALGKIERRGLRREWSYLCDAFIKAFSGKISNFNALTSQILQMLYMYLTNEYFNFGGLMIQEIGEKLGDKTDRPRNIYYVRFLMMLANHLNDKLVITNKEAKLPSFVQEKRVFKDLFRMNLYPSLEVVYLPTMEAGKHKEVHGFPTTLSQPSPSLLSAIRAVEEAHQQSTQVAKPSKNKSSKPTSDASQKTSVVKSKKHKPEGSVIGGCEGEGKGEHKRSPKNKDGEMCVNQPGHSAVSQKTVDVNMELNSSLAASSQKDVAIENSPQPGTQLKRGRDTTSSPIKAYGRKKLRSEKLKHSAHTQASILDFMPLTSQSQIDVTPINVESQPPSSSQPITHIYDLTISTTQTQSPTSSVDVELIHTTLVNSPSLDFMEKPPSEIDHHHFDDLLDLSLPFPSSVTVCSVDFPLKSITTDSTITASKPISSFSSTDLPHQLTSVCPSTDLLNSAHQLNVSSTHVSTDVSHQLTTAATSINLPLSTAVDHMVAQTLLGLSGVSYGVERQPSELAKGEGVESLAFSSSQEKGEDKSDPLVRVSEGEVSCVVSQGEPLMQEKREIERNAGVNEGFSEQEFQAEYRSILDSVSLDPETFTHGMSSIQDFARLDNQAAERHLNLIHTTSSMLRAKEAFTALPANAGDDFHYDDSDEDLNDALEESLVEQPTTSLPSWLSMQSANAIVVSMELERQASTILQSQPGSSSSSPAISATIASQALENLKLHKFQSLHFQHEIEHLNSLIASVKTDLTKQIDEKLPAQVKSALSASEQKQLQLEKQVEALEGNVYTLNSRMDEMLQHQRIQTGLLQHLLLASGVSLPSPSPTLAANKKGEKELPTPAELISQIPPPFHTEREKQKIERMKELDSIAKRVAQLGKKSSTSSTATTAQISFPTTTTILRVITPEIVIPSKTEKGEPSFLNEFKPILFPNNCGYSRPGKDSSSIYFPLARPDKNEYKLLGQEIKSYKDCADVALKAHFAIIYREGQKLFIGTGHPHYSFAKAEEVARECEKEEFESQLSLNQIEVDERYAIELEEELAAELLNEKGLPLESSPKKKRVKSKTKMPEAAKRREEVPEKPISKPSSPIKDTTVVHPDVNFHDEPIMPKEEPIDLEDIPIPAFLVQESSKPKKKVKSVAKRMANPPKPPKEPENPDDYLIIANIEEISELELELDDLQEVRGIEATSKLPERLVFSYKNKGDVIWPLHRVLSSEGFSSLLGPRNQKL</sequence>
<name>A0A175YP26_DAUCS</name>
<feature type="region of interest" description="Disordered" evidence="1">
    <location>
        <begin position="1251"/>
        <end position="1273"/>
    </location>
</feature>
<feature type="region of interest" description="Disordered" evidence="1">
    <location>
        <begin position="1170"/>
        <end position="1222"/>
    </location>
</feature>
<evidence type="ECO:0000256" key="1">
    <source>
        <dbReference type="SAM" id="MobiDB-lite"/>
    </source>
</evidence>
<feature type="region of interest" description="Disordered" evidence="1">
    <location>
        <begin position="636"/>
        <end position="658"/>
    </location>
</feature>
<evidence type="ECO:0000313" key="2">
    <source>
        <dbReference type="EMBL" id="KZM85117.1"/>
    </source>
</evidence>
<reference evidence="2" key="1">
    <citation type="journal article" date="2016" name="Nat. Genet.">
        <title>A high-quality carrot genome assembly provides new insights into carotenoid accumulation and asterid genome evolution.</title>
        <authorList>
            <person name="Iorizzo M."/>
            <person name="Ellison S."/>
            <person name="Senalik D."/>
            <person name="Zeng P."/>
            <person name="Satapoomin P."/>
            <person name="Huang J."/>
            <person name="Bowman M."/>
            <person name="Iovene M."/>
            <person name="Sanseverino W."/>
            <person name="Cavagnaro P."/>
            <person name="Yildiz M."/>
            <person name="Macko-Podgorni A."/>
            <person name="Moranska E."/>
            <person name="Grzebelus E."/>
            <person name="Grzebelus D."/>
            <person name="Ashrafi H."/>
            <person name="Zheng Z."/>
            <person name="Cheng S."/>
            <person name="Spooner D."/>
            <person name="Van Deynze A."/>
            <person name="Simon P."/>
        </authorList>
    </citation>
    <scope>NUCLEOTIDE SEQUENCE [LARGE SCALE GENOMIC DNA]</scope>
    <source>
        <tissue evidence="2">Leaf</tissue>
    </source>
</reference>